<evidence type="ECO:0000313" key="6">
    <source>
        <dbReference type="EMBL" id="GLI59318.1"/>
    </source>
</evidence>
<organism evidence="6 7">
    <name type="scientific">Volvox africanus</name>
    <dbReference type="NCBI Taxonomy" id="51714"/>
    <lineage>
        <taxon>Eukaryota</taxon>
        <taxon>Viridiplantae</taxon>
        <taxon>Chlorophyta</taxon>
        <taxon>core chlorophytes</taxon>
        <taxon>Chlorophyceae</taxon>
        <taxon>CS clade</taxon>
        <taxon>Chlamydomonadales</taxon>
        <taxon>Volvocaceae</taxon>
        <taxon>Volvox</taxon>
    </lineage>
</organism>
<dbReference type="CDD" id="cd06141">
    <property type="entry name" value="WRN_exo"/>
    <property type="match status" value="1"/>
</dbReference>
<dbReference type="EMBL" id="BSDZ01000004">
    <property type="protein sequence ID" value="GLI59318.1"/>
    <property type="molecule type" value="Genomic_DNA"/>
</dbReference>
<evidence type="ECO:0000256" key="1">
    <source>
        <dbReference type="ARBA" id="ARBA00022722"/>
    </source>
</evidence>
<feature type="compositionally biased region" description="Acidic residues" evidence="3">
    <location>
        <begin position="887"/>
        <end position="896"/>
    </location>
</feature>
<dbReference type="SUPFAM" id="SSF53098">
    <property type="entry name" value="Ribonuclease H-like"/>
    <property type="match status" value="1"/>
</dbReference>
<feature type="domain" description="3'-5' exonuclease" evidence="5">
    <location>
        <begin position="266"/>
        <end position="486"/>
    </location>
</feature>
<evidence type="ECO:0000256" key="3">
    <source>
        <dbReference type="SAM" id="MobiDB-lite"/>
    </source>
</evidence>
<dbReference type="PANTHER" id="PTHR13620">
    <property type="entry name" value="3-5 EXONUCLEASE"/>
    <property type="match status" value="1"/>
</dbReference>
<dbReference type="SMART" id="SM00474">
    <property type="entry name" value="35EXOc"/>
    <property type="match status" value="1"/>
</dbReference>
<feature type="compositionally biased region" description="Polar residues" evidence="3">
    <location>
        <begin position="523"/>
        <end position="536"/>
    </location>
</feature>
<reference evidence="6 7" key="1">
    <citation type="journal article" date="2023" name="IScience">
        <title>Expanded male sex-determining region conserved during the evolution of homothallism in the green alga Volvox.</title>
        <authorList>
            <person name="Yamamoto K."/>
            <person name="Matsuzaki R."/>
            <person name="Mahakham W."/>
            <person name="Heman W."/>
            <person name="Sekimoto H."/>
            <person name="Kawachi M."/>
            <person name="Minakuchi Y."/>
            <person name="Toyoda A."/>
            <person name="Nozaki H."/>
        </authorList>
    </citation>
    <scope>NUCLEOTIDE SEQUENCE [LARGE SCALE GENOMIC DNA]</scope>
    <source>
        <strain evidence="6 7">NIES-4468</strain>
    </source>
</reference>
<dbReference type="InterPro" id="IPR036397">
    <property type="entry name" value="RNaseH_sf"/>
</dbReference>
<evidence type="ECO:0000259" key="5">
    <source>
        <dbReference type="SMART" id="SM00474"/>
    </source>
</evidence>
<feature type="compositionally biased region" description="Basic and acidic residues" evidence="3">
    <location>
        <begin position="360"/>
        <end position="369"/>
    </location>
</feature>
<evidence type="ECO:0000256" key="4">
    <source>
        <dbReference type="SAM" id="Phobius"/>
    </source>
</evidence>
<proteinExistence type="predicted"/>
<dbReference type="InterPro" id="IPR012337">
    <property type="entry name" value="RNaseH-like_sf"/>
</dbReference>
<feature type="region of interest" description="Disordered" evidence="3">
    <location>
        <begin position="497"/>
        <end position="536"/>
    </location>
</feature>
<keyword evidence="4" id="KW-0472">Membrane</keyword>
<keyword evidence="1" id="KW-0540">Nuclease</keyword>
<keyword evidence="4" id="KW-1133">Transmembrane helix</keyword>
<sequence>MMMMTTTGARVPRSARLSPHSSNYSDDGDGSSGLTNQVVLLSHTARHRAGRRNGGRERGTRVHSDAALAASCGIVSFYVLWRFGLTKPILRNMHAVSASCLLAVQAMKTKVLGWRLRLPPPAATASRGSSLVAREVHPTLPSDRVGFEREYYSVRQVALPPKRTGGHSPLRPQSREMEPGAVVSVTGADTLGSIGAQNPTGFGGGQLESGTVVRQVAARTLLAASGASPVESDLQGQQHSEEMRLEVHLIDLRAWPTAAALATAAPTTLRTTDALSHLASDLETEGIIGLDAEWEPELRSGIRHRISVIQLASANRCWILRPGGVDGTGTKAATGSGEQKAKRDRGSRFPPQPGPAPAKQLEEPPDAEHRGWLPREVVRLLSDPRVIKAGVGIQEDVRRLEHDFGVQVRGAVDVRLVAQQGAPRCLAAGGSLQALSAALLGRALDKSAQRSHWGSAGQLAEGQIAYAAHDAWLSRELVCELHRLSPCAASPSVSAATGQLSFAPPSPPGQRQSCAENPPGARQSKNLTQQEQQGQNLRPLRQQDSGYLGQATGLPLQEFVAPFLDAFSGLKRKERVRGTSSQGSIPDGGIASGKALADYSRGGGGGSGSGRRPSARQKEMKLPTRKSVLYENCRLLAPDGAVLCTCGVKKVAWYLQRGLARVVSENPTTIQLNFEPQGRGHADDEYYLSDKENRCCVCGSGGQYLRHSVVPHCYRQHFPPSMKSHLSHDIVLMCPPCHKTCSVEDQRRMAAIGRQFHAPLGSATAAKFRHDSSLGAVRSAGRALANTKVLIPPPRRKELEDLLRRHFGVQEVDEALVRQAADVDPRMEDENWRSHADLVVRALGGRDRLEAFVRGWRQHFLDTMRPQFMPNHWRVDARVANSSTADEGGEAEEAGEGADRFGSVGGRGAARAAEAGKPDPSTGFSGSDEDVDAESGAGDGAGDGTGAGAGA</sequence>
<feature type="region of interest" description="Disordered" evidence="3">
    <location>
        <begin position="880"/>
        <end position="951"/>
    </location>
</feature>
<keyword evidence="4" id="KW-0812">Transmembrane</keyword>
<comment type="caution">
    <text evidence="6">The sequence shown here is derived from an EMBL/GenBank/DDBJ whole genome shotgun (WGS) entry which is preliminary data.</text>
</comment>
<accession>A0ABQ5RPT9</accession>
<feature type="region of interest" description="Disordered" evidence="3">
    <location>
        <begin position="574"/>
        <end position="621"/>
    </location>
</feature>
<dbReference type="PANTHER" id="PTHR13620:SF104">
    <property type="entry name" value="EXONUCLEASE 3'-5' DOMAIN-CONTAINING PROTEIN 2"/>
    <property type="match status" value="1"/>
</dbReference>
<protein>
    <recommendedName>
        <fullName evidence="5">3'-5' exonuclease domain-containing protein</fullName>
    </recommendedName>
</protein>
<dbReference type="Pfam" id="PF01612">
    <property type="entry name" value="DNA_pol_A_exo1"/>
    <property type="match status" value="1"/>
</dbReference>
<feature type="compositionally biased region" description="Gly residues" evidence="3">
    <location>
        <begin position="937"/>
        <end position="951"/>
    </location>
</feature>
<dbReference type="InterPro" id="IPR051132">
    <property type="entry name" value="3-5_Exonuclease_domain"/>
</dbReference>
<dbReference type="InterPro" id="IPR002562">
    <property type="entry name" value="3'-5'_exonuclease_dom"/>
</dbReference>
<evidence type="ECO:0000313" key="7">
    <source>
        <dbReference type="Proteomes" id="UP001165090"/>
    </source>
</evidence>
<feature type="region of interest" description="Disordered" evidence="3">
    <location>
        <begin position="325"/>
        <end position="369"/>
    </location>
</feature>
<feature type="region of interest" description="Disordered" evidence="3">
    <location>
        <begin position="1"/>
        <end position="32"/>
    </location>
</feature>
<gene>
    <name evidence="6" type="ORF">VaNZ11_001173</name>
</gene>
<keyword evidence="7" id="KW-1185">Reference proteome</keyword>
<feature type="transmembrane region" description="Helical" evidence="4">
    <location>
        <begin position="66"/>
        <end position="84"/>
    </location>
</feature>
<keyword evidence="2" id="KW-0378">Hydrolase</keyword>
<dbReference type="Gene3D" id="3.30.420.10">
    <property type="entry name" value="Ribonuclease H-like superfamily/Ribonuclease H"/>
    <property type="match status" value="1"/>
</dbReference>
<name>A0ABQ5RPT9_9CHLO</name>
<dbReference type="Proteomes" id="UP001165090">
    <property type="component" value="Unassembled WGS sequence"/>
</dbReference>
<evidence type="ECO:0000256" key="2">
    <source>
        <dbReference type="ARBA" id="ARBA00022801"/>
    </source>
</evidence>